<evidence type="ECO:0000256" key="3">
    <source>
        <dbReference type="ARBA" id="ARBA00022598"/>
    </source>
</evidence>
<evidence type="ECO:0000313" key="6">
    <source>
        <dbReference type="EMBL" id="JAS51656.1"/>
    </source>
</evidence>
<keyword evidence="4" id="KW-0576">Peroxisome</keyword>
<evidence type="ECO:0000256" key="1">
    <source>
        <dbReference type="ARBA" id="ARBA00004275"/>
    </source>
</evidence>
<dbReference type="AlphaFoldDB" id="A0A1B6FN72"/>
<dbReference type="InterPro" id="IPR000873">
    <property type="entry name" value="AMP-dep_synth/lig_dom"/>
</dbReference>
<dbReference type="Pfam" id="PF00501">
    <property type="entry name" value="AMP-binding"/>
    <property type="match status" value="1"/>
</dbReference>
<comment type="similarity">
    <text evidence="2">Belongs to the ATP-dependent AMP-binding enzyme family.</text>
</comment>
<accession>A0A1B6FN72</accession>
<dbReference type="GO" id="GO:0016405">
    <property type="term" value="F:CoA-ligase activity"/>
    <property type="evidence" value="ECO:0007669"/>
    <property type="project" value="TreeGrafter"/>
</dbReference>
<keyword evidence="3" id="KW-0436">Ligase</keyword>
<dbReference type="SUPFAM" id="SSF56801">
    <property type="entry name" value="Acetyl-CoA synthetase-like"/>
    <property type="match status" value="1"/>
</dbReference>
<evidence type="ECO:0000256" key="4">
    <source>
        <dbReference type="ARBA" id="ARBA00023140"/>
    </source>
</evidence>
<evidence type="ECO:0000256" key="2">
    <source>
        <dbReference type="ARBA" id="ARBA00006432"/>
    </source>
</evidence>
<feature type="non-terminal residue" evidence="6">
    <location>
        <position position="1"/>
    </location>
</feature>
<comment type="subcellular location">
    <subcellularLocation>
        <location evidence="1">Peroxisome</location>
    </subcellularLocation>
</comment>
<evidence type="ECO:0000259" key="5">
    <source>
        <dbReference type="Pfam" id="PF00501"/>
    </source>
</evidence>
<dbReference type="GO" id="GO:0005777">
    <property type="term" value="C:peroxisome"/>
    <property type="evidence" value="ECO:0007669"/>
    <property type="project" value="UniProtKB-SubCell"/>
</dbReference>
<dbReference type="PANTHER" id="PTHR24096:SF149">
    <property type="entry name" value="AMP-BINDING DOMAIN-CONTAINING PROTEIN-RELATED"/>
    <property type="match status" value="1"/>
</dbReference>
<proteinExistence type="inferred from homology"/>
<reference evidence="6" key="1">
    <citation type="submission" date="2015-11" db="EMBL/GenBank/DDBJ databases">
        <title>De novo transcriptome assembly of four potential Pierce s Disease insect vectors from Arizona vineyards.</title>
        <authorList>
            <person name="Tassone E.E."/>
        </authorList>
    </citation>
    <scope>NUCLEOTIDE SEQUENCE</scope>
</reference>
<sequence length="169" mass="18582">NCNVHEVSDIHRHVSIIMFSSGTTGEPKGIQVTDVAIQMTGLEFVPDVKSLLTSSPLYWYSGLFTFVSSIFNKYRMIISNATAASENMKIAEQYQVDGWFVSLGSMIKCINEPNLHIYDLSAVKKVFTGGELTLPSVVKSFVTKVLKGKVTLEVLFGNTECGLLSSFTV</sequence>
<name>A0A1B6FN72_9HEMI</name>
<dbReference type="InterPro" id="IPR042099">
    <property type="entry name" value="ANL_N_sf"/>
</dbReference>
<dbReference type="PANTHER" id="PTHR24096">
    <property type="entry name" value="LONG-CHAIN-FATTY-ACID--COA LIGASE"/>
    <property type="match status" value="1"/>
</dbReference>
<dbReference type="InterPro" id="IPR020845">
    <property type="entry name" value="AMP-binding_CS"/>
</dbReference>
<feature type="non-terminal residue" evidence="6">
    <location>
        <position position="169"/>
    </location>
</feature>
<dbReference type="EMBL" id="GECZ01018113">
    <property type="protein sequence ID" value="JAS51656.1"/>
    <property type="molecule type" value="Transcribed_RNA"/>
</dbReference>
<dbReference type="PROSITE" id="PS00455">
    <property type="entry name" value="AMP_BINDING"/>
    <property type="match status" value="1"/>
</dbReference>
<gene>
    <name evidence="6" type="ORF">g.1058</name>
</gene>
<organism evidence="6">
    <name type="scientific">Cuerna arida</name>
    <dbReference type="NCBI Taxonomy" id="1464854"/>
    <lineage>
        <taxon>Eukaryota</taxon>
        <taxon>Metazoa</taxon>
        <taxon>Ecdysozoa</taxon>
        <taxon>Arthropoda</taxon>
        <taxon>Hexapoda</taxon>
        <taxon>Insecta</taxon>
        <taxon>Pterygota</taxon>
        <taxon>Neoptera</taxon>
        <taxon>Paraneoptera</taxon>
        <taxon>Hemiptera</taxon>
        <taxon>Auchenorrhyncha</taxon>
        <taxon>Membracoidea</taxon>
        <taxon>Cicadellidae</taxon>
        <taxon>Cicadellinae</taxon>
        <taxon>Proconiini</taxon>
        <taxon>Cuerna</taxon>
    </lineage>
</organism>
<protein>
    <recommendedName>
        <fullName evidence="5">AMP-dependent synthetase/ligase domain-containing protein</fullName>
    </recommendedName>
</protein>
<feature type="domain" description="AMP-dependent synthetase/ligase" evidence="5">
    <location>
        <begin position="12"/>
        <end position="165"/>
    </location>
</feature>
<dbReference type="Gene3D" id="3.40.50.12780">
    <property type="entry name" value="N-terminal domain of ligase-like"/>
    <property type="match status" value="1"/>
</dbReference>